<feature type="compositionally biased region" description="Basic and acidic residues" evidence="1">
    <location>
        <begin position="494"/>
        <end position="513"/>
    </location>
</feature>
<evidence type="ECO:0000313" key="4">
    <source>
        <dbReference type="Proteomes" id="UP001140206"/>
    </source>
</evidence>
<evidence type="ECO:0000313" key="3">
    <source>
        <dbReference type="EMBL" id="KAJ4746923.1"/>
    </source>
</evidence>
<keyword evidence="3" id="KW-0238">DNA-binding</keyword>
<accession>A0AAV8BUR3</accession>
<keyword evidence="4" id="KW-1185">Reference proteome</keyword>
<protein>
    <submittedName>
        <fullName evidence="3">Replication protein A 70 kDa DNA-binding subunit B</fullName>
    </submittedName>
</protein>
<dbReference type="AlphaFoldDB" id="A0AAV8BUR3"/>
<dbReference type="GO" id="GO:0003677">
    <property type="term" value="F:DNA binding"/>
    <property type="evidence" value="ECO:0007669"/>
    <property type="project" value="UniProtKB-KW"/>
</dbReference>
<dbReference type="InterPro" id="IPR012340">
    <property type="entry name" value="NA-bd_OB-fold"/>
</dbReference>
<sequence>MTTVLPISGLTNRMQGVINARVLKMWEAVDMRNGNVWAMDFVLLDKEGGAIQGIMPINYYRRMQRDFVEGNVCEIGRFTVEHVKKNGYLTVDHAFTLSFSGQTYVTPVSSNLRDIPTCYFVFKSLEDIGTKITEETQPIDVIGFVSDFTQIEDKMVRGTRARMQVVSIRNERGHTVQLTLWSDFIDALDIIGVHEKSNGEPVILACSSVLVKQYMGTFGLKAYAASRFYTDHKIREVKDFFERFNCNDTVNAKTPTEIDIIDCSPRVVRIKKEGPSIISLADLALLPLDNFSSGQYTCIVDIVGVNNPFDWYYEGCPKCNTKLKETFCSPCKGRKPDPSICYRLLLEVSDDTGTTEFKAVGRTAEGIVGQAASVVKGGMNMDSNELPDPLIKMIGKKFKITVSGKLQVLYKNHRTYNILHTELVSVKEQLSLLPIHDDFGDELVKGDNTVIIEDDCNEANNDVTTSLSSELNAMEDNGSKNLLKEVKQEFKNEVKKKVASSNDKDLKGKRPFDDAGGLPVCKKNPRRKLIISGQSDGETE</sequence>
<comment type="caution">
    <text evidence="3">The sequence shown here is derived from an EMBL/GenBank/DDBJ whole genome shotgun (WGS) entry which is preliminary data.</text>
</comment>
<dbReference type="PANTHER" id="PTHR47165">
    <property type="entry name" value="OS03G0429900 PROTEIN"/>
    <property type="match status" value="1"/>
</dbReference>
<gene>
    <name evidence="3" type="ORF">LUZ62_081328</name>
</gene>
<dbReference type="PANTHER" id="PTHR47165:SF4">
    <property type="entry name" value="OS03G0429900 PROTEIN"/>
    <property type="match status" value="1"/>
</dbReference>
<name>A0AAV8BUR3_9POAL</name>
<dbReference type="Gene3D" id="2.40.50.140">
    <property type="entry name" value="Nucleic acid-binding proteins"/>
    <property type="match status" value="3"/>
</dbReference>
<dbReference type="SUPFAM" id="SSF50249">
    <property type="entry name" value="Nucleic acid-binding proteins"/>
    <property type="match status" value="3"/>
</dbReference>
<feature type="domain" description="Replication protein A 70 kDa DNA-binding subunit B/D first OB fold" evidence="2">
    <location>
        <begin position="17"/>
        <end position="107"/>
    </location>
</feature>
<evidence type="ECO:0000256" key="1">
    <source>
        <dbReference type="SAM" id="MobiDB-lite"/>
    </source>
</evidence>
<reference evidence="3" key="1">
    <citation type="submission" date="2022-08" db="EMBL/GenBank/DDBJ databases">
        <authorList>
            <person name="Marques A."/>
        </authorList>
    </citation>
    <scope>NUCLEOTIDE SEQUENCE</scope>
    <source>
        <strain evidence="3">RhyPub2mFocal</strain>
        <tissue evidence="3">Leaves</tissue>
    </source>
</reference>
<dbReference type="EMBL" id="JAMFTS010000005">
    <property type="protein sequence ID" value="KAJ4746923.1"/>
    <property type="molecule type" value="Genomic_DNA"/>
</dbReference>
<evidence type="ECO:0000259" key="2">
    <source>
        <dbReference type="Pfam" id="PF02721"/>
    </source>
</evidence>
<proteinExistence type="predicted"/>
<dbReference type="CDD" id="cd04481">
    <property type="entry name" value="RPA1_DBD_B_like"/>
    <property type="match status" value="1"/>
</dbReference>
<dbReference type="InterPro" id="IPR003871">
    <property type="entry name" value="RFA1B/D_OB_1st"/>
</dbReference>
<organism evidence="3 4">
    <name type="scientific">Rhynchospora pubera</name>
    <dbReference type="NCBI Taxonomy" id="906938"/>
    <lineage>
        <taxon>Eukaryota</taxon>
        <taxon>Viridiplantae</taxon>
        <taxon>Streptophyta</taxon>
        <taxon>Embryophyta</taxon>
        <taxon>Tracheophyta</taxon>
        <taxon>Spermatophyta</taxon>
        <taxon>Magnoliopsida</taxon>
        <taxon>Liliopsida</taxon>
        <taxon>Poales</taxon>
        <taxon>Cyperaceae</taxon>
        <taxon>Cyperoideae</taxon>
        <taxon>Rhynchosporeae</taxon>
        <taxon>Rhynchospora</taxon>
    </lineage>
</organism>
<dbReference type="Pfam" id="PF02721">
    <property type="entry name" value="DUF223"/>
    <property type="match status" value="1"/>
</dbReference>
<dbReference type="Proteomes" id="UP001140206">
    <property type="component" value="Chromosome 5"/>
</dbReference>
<feature type="region of interest" description="Disordered" evidence="1">
    <location>
        <begin position="494"/>
        <end position="521"/>
    </location>
</feature>